<protein>
    <submittedName>
        <fullName evidence="1">Uncharacterized protein</fullName>
    </submittedName>
</protein>
<reference evidence="1" key="1">
    <citation type="submission" date="2018-02" db="EMBL/GenBank/DDBJ databases">
        <title>Rhizophora mucronata_Transcriptome.</title>
        <authorList>
            <person name="Meera S.P."/>
            <person name="Sreeshan A."/>
            <person name="Augustine A."/>
        </authorList>
    </citation>
    <scope>NUCLEOTIDE SEQUENCE</scope>
    <source>
        <tissue evidence="1">Leaf</tissue>
    </source>
</reference>
<organism evidence="1">
    <name type="scientific">Rhizophora mucronata</name>
    <name type="common">Asiatic mangrove</name>
    <dbReference type="NCBI Taxonomy" id="61149"/>
    <lineage>
        <taxon>Eukaryota</taxon>
        <taxon>Viridiplantae</taxon>
        <taxon>Streptophyta</taxon>
        <taxon>Embryophyta</taxon>
        <taxon>Tracheophyta</taxon>
        <taxon>Spermatophyta</taxon>
        <taxon>Magnoliopsida</taxon>
        <taxon>eudicotyledons</taxon>
        <taxon>Gunneridae</taxon>
        <taxon>Pentapetalae</taxon>
        <taxon>rosids</taxon>
        <taxon>fabids</taxon>
        <taxon>Malpighiales</taxon>
        <taxon>Rhizophoraceae</taxon>
        <taxon>Rhizophora</taxon>
    </lineage>
</organism>
<sequence>MAHKKKKKIAQICNLLITGNHDKGIRLELIFSLALQRPSEAIL</sequence>
<dbReference type="AlphaFoldDB" id="A0A2P2Q103"/>
<dbReference type="EMBL" id="GGEC01080163">
    <property type="protein sequence ID" value="MBX60647.1"/>
    <property type="molecule type" value="Transcribed_RNA"/>
</dbReference>
<accession>A0A2P2Q103</accession>
<name>A0A2P2Q103_RHIMU</name>
<proteinExistence type="predicted"/>
<evidence type="ECO:0000313" key="1">
    <source>
        <dbReference type="EMBL" id="MBX60647.1"/>
    </source>
</evidence>